<evidence type="ECO:0000259" key="2">
    <source>
        <dbReference type="Pfam" id="PF23222"/>
    </source>
</evidence>
<dbReference type="Ensembl" id="ENSMALT00000005991.1">
    <property type="protein sequence ID" value="ENSMALP00000005859.1"/>
    <property type="gene ID" value="ENSMALG00000004201.1"/>
</dbReference>
<evidence type="ECO:0000313" key="3">
    <source>
        <dbReference type="Ensembl" id="ENSMALP00000005859.1"/>
    </source>
</evidence>
<keyword evidence="4" id="KW-1185">Reference proteome</keyword>
<feature type="compositionally biased region" description="Polar residues" evidence="1">
    <location>
        <begin position="89"/>
        <end position="104"/>
    </location>
</feature>
<feature type="domain" description="PAR14-like first RRM" evidence="2">
    <location>
        <begin position="9"/>
        <end position="85"/>
    </location>
</feature>
<evidence type="ECO:0000313" key="4">
    <source>
        <dbReference type="Proteomes" id="UP000261600"/>
    </source>
</evidence>
<dbReference type="Pfam" id="PF23222">
    <property type="entry name" value="RRM_PARP14_1"/>
    <property type="match status" value="1"/>
</dbReference>
<accession>A0A3Q3IQ14</accession>
<reference evidence="3" key="2">
    <citation type="submission" date="2025-09" db="UniProtKB">
        <authorList>
            <consortium name="Ensembl"/>
        </authorList>
    </citation>
    <scope>IDENTIFICATION</scope>
</reference>
<evidence type="ECO:0000256" key="1">
    <source>
        <dbReference type="SAM" id="MobiDB-lite"/>
    </source>
</evidence>
<dbReference type="AlphaFoldDB" id="A0A3Q3IQ14"/>
<dbReference type="InterPro" id="IPR057051">
    <property type="entry name" value="PARP14_RPM_1"/>
</dbReference>
<proteinExistence type="predicted"/>
<reference evidence="3" key="1">
    <citation type="submission" date="2025-08" db="UniProtKB">
        <authorList>
            <consortium name="Ensembl"/>
        </authorList>
    </citation>
    <scope>IDENTIFICATION</scope>
</reference>
<dbReference type="InterPro" id="IPR012677">
    <property type="entry name" value="Nucleotide-bd_a/b_plait_sf"/>
</dbReference>
<dbReference type="STRING" id="43700.ENSMALP00000005859"/>
<protein>
    <recommendedName>
        <fullName evidence="2">PAR14-like first RRM domain-containing protein</fullName>
    </recommendedName>
</protein>
<feature type="region of interest" description="Disordered" evidence="1">
    <location>
        <begin position="89"/>
        <end position="117"/>
    </location>
</feature>
<name>A0A3Q3IQ14_MONAL</name>
<sequence length="144" mass="15557">MEGLECPRLVVEGDWSPAHTKTVKNKLQLYFQSKKKSGGGDCQVEVDEAAPRAAVRFRSEEVMERVLARQDHEIIVENQTVKLRLVSAASPTNSDGVSDSSADSKCQKSKAEPGCEAAAADTDAFSRAFSPISWPSSEDAAQLS</sequence>
<organism evidence="3 4">
    <name type="scientific">Monopterus albus</name>
    <name type="common">Swamp eel</name>
    <dbReference type="NCBI Taxonomy" id="43700"/>
    <lineage>
        <taxon>Eukaryota</taxon>
        <taxon>Metazoa</taxon>
        <taxon>Chordata</taxon>
        <taxon>Craniata</taxon>
        <taxon>Vertebrata</taxon>
        <taxon>Euteleostomi</taxon>
        <taxon>Actinopterygii</taxon>
        <taxon>Neopterygii</taxon>
        <taxon>Teleostei</taxon>
        <taxon>Neoteleostei</taxon>
        <taxon>Acanthomorphata</taxon>
        <taxon>Anabantaria</taxon>
        <taxon>Synbranchiformes</taxon>
        <taxon>Synbranchidae</taxon>
        <taxon>Monopterus</taxon>
    </lineage>
</organism>
<dbReference type="Proteomes" id="UP000261600">
    <property type="component" value="Unplaced"/>
</dbReference>
<dbReference type="Gene3D" id="3.30.70.330">
    <property type="match status" value="1"/>
</dbReference>